<dbReference type="EC" id="3.2.1.86" evidence="7"/>
<dbReference type="InterPro" id="IPR033132">
    <property type="entry name" value="GH_1_N_CS"/>
</dbReference>
<proteinExistence type="inferred from homology"/>
<sequence>MKKNIFPADFLWGGATAANQCEGAWNIDGKGISIADCTRIKKNVNKKDYKSLHEIKSEDIERAMATDDTVEYPKRHGIDFYHHYKEDLDLFQEMGFKTLRVSIQWTRIYPTGMEEKPNEAGLKFYEDLFKEMKKRNIEPLVTLHHYELPLYICNNFQGWYQREVIELFLKFCKTVYTRYKGLVKYWLTFNEIDSVFRHPFTTLGMVPDRFPKDKFEEVVYQSLHHQFVASALATKYLHEMIPEAEMGCMITKTLSYPENCHPQNVLLALKDNRKNNFYSDVQVRGAYPQHIKNEWERKNLTIHFEKEDEEVLKKYTVDYVAFSYYMSKISSINEEGKERVSGNISSSVKNPYLDITDWDWQIDPTGLTTSLIDLYDRYEKPLFIVENGLGYNDTIEADGTIQDDYRIQYFKEHISAIAEAIEEGVEVMGYTPWGCIDLISMSTCQMSKRYGFIYVDLDDDGNGSYKRYKKKSFEWYKEVIVTNGNNLLD</sequence>
<evidence type="ECO:0000256" key="5">
    <source>
        <dbReference type="RuleBase" id="RU003690"/>
    </source>
</evidence>
<dbReference type="SUPFAM" id="SSF51445">
    <property type="entry name" value="(Trans)glycosidases"/>
    <property type="match status" value="1"/>
</dbReference>
<evidence type="ECO:0000256" key="2">
    <source>
        <dbReference type="ARBA" id="ARBA00022801"/>
    </source>
</evidence>
<dbReference type="AlphaFoldDB" id="A0AAX2J7S6"/>
<keyword evidence="3 6" id="KW-0326">Glycosidase</keyword>
<evidence type="ECO:0000256" key="6">
    <source>
        <dbReference type="RuleBase" id="RU004468"/>
    </source>
</evidence>
<dbReference type="PROSITE" id="PS00572">
    <property type="entry name" value="GLYCOSYL_HYDROL_F1_1"/>
    <property type="match status" value="1"/>
</dbReference>
<evidence type="ECO:0000313" key="7">
    <source>
        <dbReference type="EMBL" id="SQI99670.1"/>
    </source>
</evidence>
<dbReference type="FunFam" id="3.20.20.80:FF:000004">
    <property type="entry name" value="Beta-glucosidase 6-phospho-beta-glucosidase"/>
    <property type="match status" value="1"/>
</dbReference>
<dbReference type="EMBL" id="LS483487">
    <property type="protein sequence ID" value="SQI99670.1"/>
    <property type="molecule type" value="Genomic_DNA"/>
</dbReference>
<evidence type="ECO:0000313" key="8">
    <source>
        <dbReference type="Proteomes" id="UP000249008"/>
    </source>
</evidence>
<reference evidence="7 8" key="1">
    <citation type="submission" date="2018-06" db="EMBL/GenBank/DDBJ databases">
        <authorList>
            <consortium name="Pathogen Informatics"/>
            <person name="Doyle S."/>
        </authorList>
    </citation>
    <scope>NUCLEOTIDE SEQUENCE [LARGE SCALE GENOMIC DNA]</scope>
    <source>
        <strain evidence="7 8">NCTC12112</strain>
    </source>
</reference>
<dbReference type="KEGG" id="ful:C4N20_08260"/>
<dbReference type="GO" id="GO:0005829">
    <property type="term" value="C:cytosol"/>
    <property type="evidence" value="ECO:0007669"/>
    <property type="project" value="TreeGrafter"/>
</dbReference>
<dbReference type="InterPro" id="IPR017853">
    <property type="entry name" value="GH"/>
</dbReference>
<dbReference type="Pfam" id="PF00232">
    <property type="entry name" value="Glyco_hydro_1"/>
    <property type="match status" value="1"/>
</dbReference>
<comment type="similarity">
    <text evidence="1 5">Belongs to the glycosyl hydrolase 1 family.</text>
</comment>
<dbReference type="RefSeq" id="WP_005978947.1">
    <property type="nucleotide sequence ID" value="NZ_CABKNW010000004.1"/>
</dbReference>
<protein>
    <submittedName>
        <fullName evidence="7">Aryl-phospho-beta-D-glucosidase BglH</fullName>
        <ecNumber evidence="7">3.2.1.86</ecNumber>
    </submittedName>
</protein>
<dbReference type="GeneID" id="78454800"/>
<feature type="active site" description="Nucleophile" evidence="4">
    <location>
        <position position="386"/>
    </location>
</feature>
<name>A0AAX2J7S6_9FUSO</name>
<evidence type="ECO:0000256" key="3">
    <source>
        <dbReference type="ARBA" id="ARBA00023295"/>
    </source>
</evidence>
<evidence type="ECO:0000256" key="1">
    <source>
        <dbReference type="ARBA" id="ARBA00010838"/>
    </source>
</evidence>
<dbReference type="GO" id="GO:0016052">
    <property type="term" value="P:carbohydrate catabolic process"/>
    <property type="evidence" value="ECO:0007669"/>
    <property type="project" value="TreeGrafter"/>
</dbReference>
<dbReference type="InterPro" id="IPR001360">
    <property type="entry name" value="Glyco_hydro_1"/>
</dbReference>
<dbReference type="PANTHER" id="PTHR10353">
    <property type="entry name" value="GLYCOSYL HYDROLASE"/>
    <property type="match status" value="1"/>
</dbReference>
<organism evidence="7 8">
    <name type="scientific">Fusobacterium ulcerans</name>
    <dbReference type="NCBI Taxonomy" id="861"/>
    <lineage>
        <taxon>Bacteria</taxon>
        <taxon>Fusobacteriati</taxon>
        <taxon>Fusobacteriota</taxon>
        <taxon>Fusobacteriia</taxon>
        <taxon>Fusobacteriales</taxon>
        <taxon>Fusobacteriaceae</taxon>
        <taxon>Fusobacterium</taxon>
    </lineage>
</organism>
<dbReference type="PROSITE" id="PS00653">
    <property type="entry name" value="GLYCOSYL_HYDROL_F1_2"/>
    <property type="match status" value="1"/>
</dbReference>
<dbReference type="InterPro" id="IPR018120">
    <property type="entry name" value="Glyco_hydro_1_AS"/>
</dbReference>
<accession>A0AAX2J7S6</accession>
<dbReference type="GO" id="GO:0008706">
    <property type="term" value="F:6-phospho-beta-glucosidase activity"/>
    <property type="evidence" value="ECO:0007669"/>
    <property type="project" value="UniProtKB-EC"/>
</dbReference>
<evidence type="ECO:0000256" key="4">
    <source>
        <dbReference type="PROSITE-ProRule" id="PRU10055"/>
    </source>
</evidence>
<dbReference type="Gene3D" id="3.20.20.80">
    <property type="entry name" value="Glycosidases"/>
    <property type="match status" value="1"/>
</dbReference>
<dbReference type="PRINTS" id="PR00131">
    <property type="entry name" value="GLHYDRLASE1"/>
</dbReference>
<dbReference type="PANTHER" id="PTHR10353:SF122">
    <property type="entry name" value="6-PHOSPHO-BETA-GLUCOSIDASE ASCB-RELATED"/>
    <property type="match status" value="1"/>
</dbReference>
<dbReference type="Proteomes" id="UP000249008">
    <property type="component" value="Chromosome 1"/>
</dbReference>
<keyword evidence="2 6" id="KW-0378">Hydrolase</keyword>
<gene>
    <name evidence="7" type="primary">bglH</name>
    <name evidence="7" type="ORF">NCTC12112_00202</name>
</gene>